<proteinExistence type="predicted"/>
<keyword evidence="1" id="KW-0614">Plasmid</keyword>
<evidence type="ECO:0000313" key="1">
    <source>
        <dbReference type="EMBL" id="UYG54050.1"/>
    </source>
</evidence>
<name>A0ABY6GG32_9BURK</name>
<dbReference type="RefSeq" id="WP_231045091.1">
    <property type="nucleotide sequence ID" value="NZ_CP106883.1"/>
</dbReference>
<dbReference type="EMBL" id="CP106883">
    <property type="protein sequence ID" value="UYG54050.1"/>
    <property type="molecule type" value="Genomic_DNA"/>
</dbReference>
<protein>
    <recommendedName>
        <fullName evidence="3">HTH araC/xylS-type domain-containing protein</fullName>
    </recommendedName>
</protein>
<reference evidence="1" key="1">
    <citation type="submission" date="2022-09" db="EMBL/GenBank/DDBJ databases">
        <title>The complete genome of Acidovorax sp. 5MLIR.</title>
        <authorList>
            <person name="Liu L."/>
            <person name="Yue J."/>
            <person name="Yang F."/>
            <person name="Yuan J."/>
            <person name="Li L."/>
        </authorList>
    </citation>
    <scope>NUCLEOTIDE SEQUENCE</scope>
    <source>
        <strain evidence="1">5MLIR</strain>
        <plasmid evidence="1">unnamed2</plasmid>
    </source>
</reference>
<evidence type="ECO:0008006" key="3">
    <source>
        <dbReference type="Google" id="ProtNLM"/>
    </source>
</evidence>
<accession>A0ABY6GG32</accession>
<gene>
    <name evidence="1" type="ORF">M9799_20210</name>
</gene>
<keyword evidence="2" id="KW-1185">Reference proteome</keyword>
<sequence>MIHIEEYNPVQQFAELHALIVDMVDAPGGEPIPEGMQWMADRQTLSKKFAHHLHTIAQIHQGSVLLVGDVGLRFIDHGSVKVIARAVLENFIVFAQVFGDHNPEVCRFRHMTWKLGGLLDRQSLSASTADSKSRLAAEKLRIDQLSAEVRRHPVFQTLTNGAQKAILKGDWKTGRSWQALAKESGLSEGYFRNIYSYLCGYSHSSYAAAMQVGQANDLAVQSSLSSSMLGVMCLCMARFASIYAGLFPSARAVLERERRPAMEMWDISAAHLEEVYAGQ</sequence>
<geneLocation type="plasmid" evidence="1 2">
    <name>unnamed2</name>
</geneLocation>
<dbReference type="Proteomes" id="UP001162800">
    <property type="component" value="Plasmid unnamed2"/>
</dbReference>
<evidence type="ECO:0000313" key="2">
    <source>
        <dbReference type="Proteomes" id="UP001162800"/>
    </source>
</evidence>
<organism evidence="1 2">
    <name type="scientific">Comamonas endophytica</name>
    <dbReference type="NCBI Taxonomy" id="2949090"/>
    <lineage>
        <taxon>Bacteria</taxon>
        <taxon>Pseudomonadati</taxon>
        <taxon>Pseudomonadota</taxon>
        <taxon>Betaproteobacteria</taxon>
        <taxon>Burkholderiales</taxon>
        <taxon>Comamonadaceae</taxon>
        <taxon>Comamonas</taxon>
    </lineage>
</organism>